<keyword evidence="4" id="KW-0813">Transport</keyword>
<dbReference type="InterPro" id="IPR045187">
    <property type="entry name" value="CcO_II"/>
</dbReference>
<evidence type="ECO:0000256" key="3">
    <source>
        <dbReference type="ARBA" id="ARBA00012949"/>
    </source>
</evidence>
<keyword evidence="5 12" id="KW-0812">Transmembrane</keyword>
<protein>
    <recommendedName>
        <fullName evidence="3">cytochrome-c oxidase</fullName>
        <ecNumber evidence="3">7.1.1.9</ecNumber>
    </recommendedName>
</protein>
<keyword evidence="15" id="KW-1185">Reference proteome</keyword>
<evidence type="ECO:0000313" key="14">
    <source>
        <dbReference type="EMBL" id="RZF23268.1"/>
    </source>
</evidence>
<dbReference type="RefSeq" id="WP_114706214.1">
    <property type="nucleotide sequence ID" value="NZ_QDKL01000001.1"/>
</dbReference>
<keyword evidence="11 12" id="KW-0472">Membrane</keyword>
<evidence type="ECO:0000256" key="12">
    <source>
        <dbReference type="SAM" id="Phobius"/>
    </source>
</evidence>
<evidence type="ECO:0000256" key="4">
    <source>
        <dbReference type="ARBA" id="ARBA00022448"/>
    </source>
</evidence>
<evidence type="ECO:0000256" key="7">
    <source>
        <dbReference type="ARBA" id="ARBA00022967"/>
    </source>
</evidence>
<dbReference type="EC" id="7.1.1.9" evidence="3"/>
<dbReference type="CDD" id="cd13919">
    <property type="entry name" value="CuRO_HCO_II_like_5"/>
    <property type="match status" value="1"/>
</dbReference>
<dbReference type="InterPro" id="IPR008972">
    <property type="entry name" value="Cupredoxin"/>
</dbReference>
<dbReference type="InterPro" id="IPR001505">
    <property type="entry name" value="Copper_CuA"/>
</dbReference>
<feature type="domain" description="Cytochrome oxidase subunit II copper A binding" evidence="13">
    <location>
        <begin position="124"/>
        <end position="244"/>
    </location>
</feature>
<evidence type="ECO:0000256" key="11">
    <source>
        <dbReference type="ARBA" id="ARBA00023136"/>
    </source>
</evidence>
<dbReference type="InterPro" id="IPR002429">
    <property type="entry name" value="CcO_II-like_C"/>
</dbReference>
<evidence type="ECO:0000256" key="1">
    <source>
        <dbReference type="ARBA" id="ARBA00004141"/>
    </source>
</evidence>
<evidence type="ECO:0000259" key="13">
    <source>
        <dbReference type="PROSITE" id="PS50857"/>
    </source>
</evidence>
<dbReference type="SUPFAM" id="SSF81464">
    <property type="entry name" value="Cytochrome c oxidase subunit II-like, transmembrane region"/>
    <property type="match status" value="1"/>
</dbReference>
<dbReference type="EMBL" id="QDKL01000001">
    <property type="protein sequence ID" value="RZF23268.1"/>
    <property type="molecule type" value="Genomic_DNA"/>
</dbReference>
<comment type="similarity">
    <text evidence="2">Belongs to the cytochrome c oxidase subunit 2 family.</text>
</comment>
<feature type="transmembrane region" description="Helical" evidence="12">
    <location>
        <begin position="84"/>
        <end position="100"/>
    </location>
</feature>
<comment type="caution">
    <text evidence="14">The sequence shown here is derived from an EMBL/GenBank/DDBJ whole genome shotgun (WGS) entry which is preliminary data.</text>
</comment>
<dbReference type="PROSITE" id="PS00078">
    <property type="entry name" value="COX2"/>
    <property type="match status" value="1"/>
</dbReference>
<evidence type="ECO:0000256" key="6">
    <source>
        <dbReference type="ARBA" id="ARBA00022723"/>
    </source>
</evidence>
<dbReference type="PANTHER" id="PTHR22888:SF9">
    <property type="entry name" value="CYTOCHROME C OXIDASE SUBUNIT 2"/>
    <property type="match status" value="1"/>
</dbReference>
<keyword evidence="10" id="KW-0186">Copper</keyword>
<keyword evidence="7" id="KW-1278">Translocase</keyword>
<proteinExistence type="inferred from homology"/>
<evidence type="ECO:0000256" key="2">
    <source>
        <dbReference type="ARBA" id="ARBA00007866"/>
    </source>
</evidence>
<dbReference type="PANTHER" id="PTHR22888">
    <property type="entry name" value="CYTOCHROME C OXIDASE, SUBUNIT II"/>
    <property type="match status" value="1"/>
</dbReference>
<gene>
    <name evidence="14" type="ORF">DAY19_05730</name>
</gene>
<name>A0ABY0IMA6_9BACT</name>
<organism evidence="14 15">
    <name type="scientific">Halobacteriovorax vibrionivorans</name>
    <dbReference type="NCBI Taxonomy" id="2152716"/>
    <lineage>
        <taxon>Bacteria</taxon>
        <taxon>Pseudomonadati</taxon>
        <taxon>Bdellovibrionota</taxon>
        <taxon>Bacteriovoracia</taxon>
        <taxon>Bacteriovoracales</taxon>
        <taxon>Halobacteriovoraceae</taxon>
        <taxon>Halobacteriovorax</taxon>
    </lineage>
</organism>
<evidence type="ECO:0000256" key="8">
    <source>
        <dbReference type="ARBA" id="ARBA00022982"/>
    </source>
</evidence>
<sequence>MGFLTPVYAAVVSTTSKQMSLWERMTPPEDISVNGHLIDWLFGYTTYMNLFFFALVCIGLFGFSYKYAAKRHPKPYYTYGNKKIHIIIATVIGLSVFLGIDMNITRISNDDYVNVFAKWPKADENPLRIQALGQQWAWHFRYAGADNVFNTEDDVVQLNDLRLPTDRKVVIQVLSKDVIHSLYFPNARRKVDAIPGRLTRMWWEPTKAGTWDIACAEMCGTYHYRMKASLTTYSQEDFAVWLAEAQEKALQENDPENPELFWGWKWQY</sequence>
<keyword evidence="9 12" id="KW-1133">Transmembrane helix</keyword>
<evidence type="ECO:0000256" key="9">
    <source>
        <dbReference type="ARBA" id="ARBA00022989"/>
    </source>
</evidence>
<evidence type="ECO:0000256" key="5">
    <source>
        <dbReference type="ARBA" id="ARBA00022692"/>
    </source>
</evidence>
<dbReference type="InterPro" id="IPR036257">
    <property type="entry name" value="Cyt_c_oxidase_su2_TM_sf"/>
</dbReference>
<dbReference type="Gene3D" id="2.60.40.420">
    <property type="entry name" value="Cupredoxins - blue copper proteins"/>
    <property type="match status" value="1"/>
</dbReference>
<dbReference type="PROSITE" id="PS50857">
    <property type="entry name" value="COX2_CUA"/>
    <property type="match status" value="1"/>
</dbReference>
<accession>A0ABY0IMA6</accession>
<dbReference type="Gene3D" id="1.10.287.90">
    <property type="match status" value="1"/>
</dbReference>
<evidence type="ECO:0000256" key="10">
    <source>
        <dbReference type="ARBA" id="ARBA00023008"/>
    </source>
</evidence>
<dbReference type="Pfam" id="PF00116">
    <property type="entry name" value="COX2"/>
    <property type="match status" value="1"/>
</dbReference>
<feature type="transmembrane region" description="Helical" evidence="12">
    <location>
        <begin position="40"/>
        <end position="63"/>
    </location>
</feature>
<reference evidence="15" key="1">
    <citation type="journal article" date="2019" name="Int. J. Syst. Evol. Microbiol.">
        <title>Halobacteriovorax valvorus sp. nov., a novel prokaryotic predator isolated from coastal seawater of China.</title>
        <authorList>
            <person name="Chen M.-X."/>
        </authorList>
    </citation>
    <scope>NUCLEOTIDE SEQUENCE [LARGE SCALE GENOMIC DNA]</scope>
    <source>
        <strain evidence="15">BL9</strain>
    </source>
</reference>
<dbReference type="Proteomes" id="UP000443582">
    <property type="component" value="Unassembled WGS sequence"/>
</dbReference>
<keyword evidence="8" id="KW-0249">Electron transport</keyword>
<evidence type="ECO:0000313" key="15">
    <source>
        <dbReference type="Proteomes" id="UP000443582"/>
    </source>
</evidence>
<comment type="subcellular location">
    <subcellularLocation>
        <location evidence="1">Membrane</location>
        <topology evidence="1">Multi-pass membrane protein</topology>
    </subcellularLocation>
</comment>
<keyword evidence="6" id="KW-0479">Metal-binding</keyword>
<dbReference type="SUPFAM" id="SSF49503">
    <property type="entry name" value="Cupredoxins"/>
    <property type="match status" value="1"/>
</dbReference>